<proteinExistence type="predicted"/>
<dbReference type="RefSeq" id="WP_167950602.1">
    <property type="nucleotide sequence ID" value="NZ_BAAAPQ010000025.1"/>
</dbReference>
<gene>
    <name evidence="1" type="ORF">BKA07_001811</name>
</gene>
<dbReference type="EMBL" id="JAATJN010000001">
    <property type="protein sequence ID" value="NJC56776.1"/>
    <property type="molecule type" value="Genomic_DNA"/>
</dbReference>
<name>A0A846RXV2_9MICO</name>
<dbReference type="AlphaFoldDB" id="A0A846RXV2"/>
<evidence type="ECO:0008006" key="3">
    <source>
        <dbReference type="Google" id="ProtNLM"/>
    </source>
</evidence>
<dbReference type="Proteomes" id="UP000576792">
    <property type="component" value="Unassembled WGS sequence"/>
</dbReference>
<evidence type="ECO:0000313" key="2">
    <source>
        <dbReference type="Proteomes" id="UP000576792"/>
    </source>
</evidence>
<dbReference type="Pfam" id="PF21863">
    <property type="entry name" value="HTH_67"/>
    <property type="match status" value="1"/>
</dbReference>
<evidence type="ECO:0000313" key="1">
    <source>
        <dbReference type="EMBL" id="NJC56776.1"/>
    </source>
</evidence>
<organism evidence="1 2">
    <name type="scientific">Brevibacterium marinum</name>
    <dbReference type="NCBI Taxonomy" id="418643"/>
    <lineage>
        <taxon>Bacteria</taxon>
        <taxon>Bacillati</taxon>
        <taxon>Actinomycetota</taxon>
        <taxon>Actinomycetes</taxon>
        <taxon>Micrococcales</taxon>
        <taxon>Brevibacteriaceae</taxon>
        <taxon>Brevibacterium</taxon>
    </lineage>
</organism>
<dbReference type="NCBIfam" id="NF047719">
    <property type="entry name" value="SCO6745_fam_HTH"/>
    <property type="match status" value="1"/>
</dbReference>
<keyword evidence="2" id="KW-1185">Reference proteome</keyword>
<sequence>MDSQRTQNIRTVSARLNSFHSAMYFSETVGRKYAEYGLEPGVEGNLAARSAPMGRVNAGVVSAAYYNYSHSFVASLIPKLWETVSPEDMIRARFEAVSAFMSELFDDREDIALLTEAATELATATAPVLANMDFSGRPLAAATADALAGHEPNTAFEQLWDVATIAREFRGDGHVSSLVTAGVPGIDALMLDVATGASFKPRAAQKTRGYTDEEWKGAQSRLAAAGLITVGEDDRGFDLPAITDAGRDLREQVEQLTDGTVAAAWSALADEEIEALVSPSRTLIKVLAQSGAFPASVFAQPAKKTS</sequence>
<accession>A0A846RXV2</accession>
<protein>
    <recommendedName>
        <fullName evidence="3">SalK</fullName>
    </recommendedName>
</protein>
<reference evidence="1 2" key="1">
    <citation type="submission" date="2020-03" db="EMBL/GenBank/DDBJ databases">
        <title>Sequencing the genomes of 1000 actinobacteria strains.</title>
        <authorList>
            <person name="Klenk H.-P."/>
        </authorList>
    </citation>
    <scope>NUCLEOTIDE SEQUENCE [LARGE SCALE GENOMIC DNA]</scope>
    <source>
        <strain evidence="1 2">DSM 18964</strain>
    </source>
</reference>
<dbReference type="InterPro" id="IPR054058">
    <property type="entry name" value="HTH_67"/>
</dbReference>
<comment type="caution">
    <text evidence="1">The sequence shown here is derived from an EMBL/GenBank/DDBJ whole genome shotgun (WGS) entry which is preliminary data.</text>
</comment>